<dbReference type="EMBL" id="LFMY01000002">
    <property type="protein sequence ID" value="OKL63029.1"/>
    <property type="molecule type" value="Genomic_DNA"/>
</dbReference>
<gene>
    <name evidence="3" type="ORF">UA08_01936</name>
</gene>
<dbReference type="Pfam" id="PF07110">
    <property type="entry name" value="EthD"/>
    <property type="match status" value="1"/>
</dbReference>
<accession>A0A1Q5QB83</accession>
<feature type="domain" description="EthD" evidence="2">
    <location>
        <begin position="12"/>
        <end position="120"/>
    </location>
</feature>
<dbReference type="RefSeq" id="XP_020123150.1">
    <property type="nucleotide sequence ID" value="XM_020261655.1"/>
</dbReference>
<comment type="caution">
    <text evidence="3">The sequence shown here is derived from an EMBL/GenBank/DDBJ whole genome shotgun (WGS) entry which is preliminary data.</text>
</comment>
<proteinExistence type="inferred from homology"/>
<protein>
    <recommendedName>
        <fullName evidence="2">EthD domain-containing protein</fullName>
    </recommendedName>
</protein>
<dbReference type="SUPFAM" id="SSF54909">
    <property type="entry name" value="Dimeric alpha+beta barrel"/>
    <property type="match status" value="1"/>
</dbReference>
<dbReference type="STRING" id="1441469.A0A1Q5QB83"/>
<reference evidence="3 4" key="1">
    <citation type="submission" date="2015-06" db="EMBL/GenBank/DDBJ databases">
        <title>Talaromyces atroroseus IBT 11181 draft genome.</title>
        <authorList>
            <person name="Rasmussen K.B."/>
            <person name="Rasmussen S."/>
            <person name="Petersen B."/>
            <person name="Sicheritz-Ponten T."/>
            <person name="Mortensen U.H."/>
            <person name="Thrane U."/>
        </authorList>
    </citation>
    <scope>NUCLEOTIDE SEQUENCE [LARGE SCALE GENOMIC DNA]</scope>
    <source>
        <strain evidence="3 4">IBT 11181</strain>
    </source>
</reference>
<dbReference type="Proteomes" id="UP000214365">
    <property type="component" value="Unassembled WGS sequence"/>
</dbReference>
<dbReference type="InterPro" id="IPR009799">
    <property type="entry name" value="EthD_dom"/>
</dbReference>
<evidence type="ECO:0000259" key="2">
    <source>
        <dbReference type="Pfam" id="PF07110"/>
    </source>
</evidence>
<dbReference type="InterPro" id="IPR011008">
    <property type="entry name" value="Dimeric_a/b-barrel"/>
</dbReference>
<evidence type="ECO:0000313" key="4">
    <source>
        <dbReference type="Proteomes" id="UP000214365"/>
    </source>
</evidence>
<comment type="similarity">
    <text evidence="1">Belongs to the tpcK family.</text>
</comment>
<dbReference type="Gene3D" id="3.30.70.100">
    <property type="match status" value="1"/>
</dbReference>
<organism evidence="3 4">
    <name type="scientific">Talaromyces atroroseus</name>
    <dbReference type="NCBI Taxonomy" id="1441469"/>
    <lineage>
        <taxon>Eukaryota</taxon>
        <taxon>Fungi</taxon>
        <taxon>Dikarya</taxon>
        <taxon>Ascomycota</taxon>
        <taxon>Pezizomycotina</taxon>
        <taxon>Eurotiomycetes</taxon>
        <taxon>Eurotiomycetidae</taxon>
        <taxon>Eurotiales</taxon>
        <taxon>Trichocomaceae</taxon>
        <taxon>Talaromyces</taxon>
        <taxon>Talaromyces sect. Trachyspermi</taxon>
    </lineage>
</organism>
<dbReference type="OrthoDB" id="2519291at2759"/>
<dbReference type="AlphaFoldDB" id="A0A1Q5QB83"/>
<dbReference type="GeneID" id="31001691"/>
<dbReference type="GO" id="GO:0016491">
    <property type="term" value="F:oxidoreductase activity"/>
    <property type="evidence" value="ECO:0007669"/>
    <property type="project" value="InterPro"/>
</dbReference>
<name>A0A1Q5QB83_TALAT</name>
<sequence>MTARVLIFAYRKPGLSLEEFRTLYEEHVANLKKLAGDDFPLSHKRSYIARNNTPNDGATARNATTPAIVIAGQQSDFDFDAQAELTFASPEALQAFVAKVQAPEAAAQIAEEEEKFLDRSKLSIAMLGDVVETTK</sequence>
<evidence type="ECO:0000313" key="3">
    <source>
        <dbReference type="EMBL" id="OKL63029.1"/>
    </source>
</evidence>
<evidence type="ECO:0000256" key="1">
    <source>
        <dbReference type="ARBA" id="ARBA00005986"/>
    </source>
</evidence>
<keyword evidence="4" id="KW-1185">Reference proteome</keyword>